<protein>
    <recommendedName>
        <fullName evidence="5">Transmembrane protein</fullName>
    </recommendedName>
</protein>
<feature type="chain" id="PRO_5035838301" description="Transmembrane protein" evidence="2">
    <location>
        <begin position="21"/>
        <end position="1299"/>
    </location>
</feature>
<keyword evidence="1" id="KW-1133">Transmembrane helix</keyword>
<keyword evidence="4" id="KW-1185">Reference proteome</keyword>
<keyword evidence="1" id="KW-0812">Transmembrane</keyword>
<evidence type="ECO:0000313" key="4">
    <source>
        <dbReference type="Proteomes" id="UP000683925"/>
    </source>
</evidence>
<gene>
    <name evidence="3" type="ORF">POCTA_138.1.T1510160</name>
</gene>
<sequence length="1299" mass="153482">MRSLFILFGYLVFKLNSVQMSCQELQSQPFFNCYAYNSGCYFLDGDDEDYSKLQHVDNQIITPSFIIPQQEDPLIIKIIDALDYKNKIQERLICSLIRKFEYLIVCTSVDLVYQEDSVNVNEKLRFYTKIVGTELCGDMDINEDGSLNIFCLSRFTLKQYNLNLSNRNTTLIQEFDFQDQIQNRCKFKYKKWNNNKYIIAFYQCSNWKVLIFQYYEIITLAVSSMKENGTQKYRYSYIDDVAFCAKNQLNFILYLIENDSYLQVHVKKDLIVINYQAIQKVKGIHKALIQTKCQIITLFNSSDDMNQNVTDSTINGDIAINQKYLNHKIYFHSDFLFLQNQTELIVLLNANINQTYLIRNTQLHFFESANLFCQFDQSKNALQFYRYQQFSSFIKPKKRYLFLIQAQFLLSYNSQVTCFRIVDKNDIQEEKSKLDQFITLENKCQSYFQQTIQKLEPWIQCKNSQFALSNSDGSINVSIKTNDKLLDICLSVPDLLNIKGKIEMRSIRLPNYISFQNETQFYIYNCKQKKILVSINKLEFDVLESDSDYYVVQKRNKNNNLLKIISLNSYPHYQNIIQFDQAIIRVEQIAQCVFVYLNDSNLLPLIYQNTQEFLIRKYLQKSLFSQEPILYYQEQVNQKFIQYPNVLVVEDEGQINCYRFQAGQIIYIKVQAHSNKDQLIIAIQNITGSLTLSYFVGHDIHQISNYTFTDYQFSYPFMYRFFLHKLSTSLQHHLAVLMKQDQKLYIAIFSFNIVSLQLEEIIATDQPFFTFLQEFLLYSENKEWRSLLMNEFLVEVESNVKLQNRLVSLYQTDLQLRKQEKQSVKLNILIYNYCYKLFPLQNLFKLEIQKNQIIKLNIYDIFNGPIDSLILVSNPQIGLNGPFQIRSSLQFCGLNTSNFCIKQYNIVSQDEIQMFKAIIMENQVYEIINRGPNVLINYVTIVKQTHYLWFIQLETNLQIQLIQCSGLIDEYCTVISNLNQNLNIKSINAVNVMRTGNLIMVQTSTDHIFIYFEDLDFIIVLIPGIILDFKYIEGLKDKYLILKQKSVNSIEVELIIYQINLSYQTILYSLSISEGLQIEMTKIGQLQFQQLKLVSCTQVGGQTKINFFMISQGFTYLFLLILDKQENQIQFKLQKSIRNWGSVDDKFYEYKIEYLDDELLVLKEINTNKYQYYDLRQERIFYDYFHKSTEPIIVKRINITHFIFFNNPSIHVGTIGFEIEQSNSSEINYNFELHANNLISAEKASFQILVINEKNQFSIQLMQLLCLIFIIIYLRNMKKTNQKQNKCSTKFQVAQLRNT</sequence>
<proteinExistence type="predicted"/>
<name>A0A8S1YAQ0_PAROT</name>
<evidence type="ECO:0000313" key="3">
    <source>
        <dbReference type="EMBL" id="CAD8210701.1"/>
    </source>
</evidence>
<feature type="transmembrane region" description="Helical" evidence="1">
    <location>
        <begin position="1257"/>
        <end position="1274"/>
    </location>
</feature>
<dbReference type="EMBL" id="CAJJDP010000153">
    <property type="protein sequence ID" value="CAD8210701.1"/>
    <property type="molecule type" value="Genomic_DNA"/>
</dbReference>
<dbReference type="Proteomes" id="UP000683925">
    <property type="component" value="Unassembled WGS sequence"/>
</dbReference>
<feature type="signal peptide" evidence="2">
    <location>
        <begin position="1"/>
        <end position="20"/>
    </location>
</feature>
<evidence type="ECO:0008006" key="5">
    <source>
        <dbReference type="Google" id="ProtNLM"/>
    </source>
</evidence>
<organism evidence="3 4">
    <name type="scientific">Paramecium octaurelia</name>
    <dbReference type="NCBI Taxonomy" id="43137"/>
    <lineage>
        <taxon>Eukaryota</taxon>
        <taxon>Sar</taxon>
        <taxon>Alveolata</taxon>
        <taxon>Ciliophora</taxon>
        <taxon>Intramacronucleata</taxon>
        <taxon>Oligohymenophorea</taxon>
        <taxon>Peniculida</taxon>
        <taxon>Parameciidae</taxon>
        <taxon>Paramecium</taxon>
    </lineage>
</organism>
<dbReference type="OrthoDB" id="311225at2759"/>
<keyword evidence="1" id="KW-0472">Membrane</keyword>
<keyword evidence="2" id="KW-0732">Signal</keyword>
<evidence type="ECO:0000256" key="2">
    <source>
        <dbReference type="SAM" id="SignalP"/>
    </source>
</evidence>
<comment type="caution">
    <text evidence="3">The sequence shown here is derived from an EMBL/GenBank/DDBJ whole genome shotgun (WGS) entry which is preliminary data.</text>
</comment>
<reference evidence="3" key="1">
    <citation type="submission" date="2021-01" db="EMBL/GenBank/DDBJ databases">
        <authorList>
            <consortium name="Genoscope - CEA"/>
            <person name="William W."/>
        </authorList>
    </citation>
    <scope>NUCLEOTIDE SEQUENCE</scope>
</reference>
<evidence type="ECO:0000256" key="1">
    <source>
        <dbReference type="SAM" id="Phobius"/>
    </source>
</evidence>
<accession>A0A8S1YAQ0</accession>